<dbReference type="AlphaFoldDB" id="A0A085LYK6"/>
<name>A0A085LYK6_9BILA</name>
<dbReference type="EMBL" id="KL367593">
    <property type="protein sequence ID" value="KFD62524.1"/>
    <property type="molecule type" value="Genomic_DNA"/>
</dbReference>
<organism evidence="1 3">
    <name type="scientific">Trichuris suis</name>
    <name type="common">pig whipworm</name>
    <dbReference type="NCBI Taxonomy" id="68888"/>
    <lineage>
        <taxon>Eukaryota</taxon>
        <taxon>Metazoa</taxon>
        <taxon>Ecdysozoa</taxon>
        <taxon>Nematoda</taxon>
        <taxon>Enoplea</taxon>
        <taxon>Dorylaimia</taxon>
        <taxon>Trichinellida</taxon>
        <taxon>Trichuridae</taxon>
        <taxon>Trichuris</taxon>
    </lineage>
</organism>
<evidence type="ECO:0000313" key="3">
    <source>
        <dbReference type="Proteomes" id="UP000030764"/>
    </source>
</evidence>
<protein>
    <submittedName>
        <fullName evidence="1">Uncharacterized protein</fullName>
    </submittedName>
</protein>
<dbReference type="EMBL" id="KL363259">
    <property type="protein sequence ID" value="KFD50052.1"/>
    <property type="molecule type" value="Genomic_DNA"/>
</dbReference>
<sequence>METLTTHQWHPAPVMTTGHTIGDEGEIYISCFRTPDGLHRTSRTFRCQQADIMGHLYVE</sequence>
<evidence type="ECO:0000313" key="2">
    <source>
        <dbReference type="EMBL" id="KFD62524.1"/>
    </source>
</evidence>
<dbReference type="Proteomes" id="UP000030764">
    <property type="component" value="Unassembled WGS sequence"/>
</dbReference>
<evidence type="ECO:0000313" key="1">
    <source>
        <dbReference type="EMBL" id="KFD50052.1"/>
    </source>
</evidence>
<reference evidence="1 3" key="1">
    <citation type="journal article" date="2014" name="Nat. Genet.">
        <title>Genome and transcriptome of the porcine whipworm Trichuris suis.</title>
        <authorList>
            <person name="Jex A.R."/>
            <person name="Nejsum P."/>
            <person name="Schwarz E.M."/>
            <person name="Hu L."/>
            <person name="Young N.D."/>
            <person name="Hall R.S."/>
            <person name="Korhonen P.K."/>
            <person name="Liao S."/>
            <person name="Thamsborg S."/>
            <person name="Xia J."/>
            <person name="Xu P."/>
            <person name="Wang S."/>
            <person name="Scheerlinck J.P."/>
            <person name="Hofmann A."/>
            <person name="Sternberg P.W."/>
            <person name="Wang J."/>
            <person name="Gasser R.B."/>
        </authorList>
    </citation>
    <scope>NUCLEOTIDE SEQUENCE [LARGE SCALE GENOMIC DNA]</scope>
    <source>
        <strain evidence="2">DCEP-RM93F</strain>
        <strain evidence="1">DCEP-RM93M</strain>
    </source>
</reference>
<proteinExistence type="predicted"/>
<dbReference type="Proteomes" id="UP000030758">
    <property type="component" value="Unassembled WGS sequence"/>
</dbReference>
<accession>A0A085LYK6</accession>
<keyword evidence="3" id="KW-1185">Reference proteome</keyword>
<gene>
    <name evidence="1" type="ORF">M513_09012</name>
    <name evidence="2" type="ORF">M514_09012</name>
</gene>